<dbReference type="EMBL" id="ATCF01000005">
    <property type="protein sequence ID" value="EPE01100.1"/>
    <property type="molecule type" value="Genomic_DNA"/>
</dbReference>
<keyword evidence="1" id="KW-0472">Membrane</keyword>
<dbReference type="RefSeq" id="WP_016473807.1">
    <property type="nucleotide sequence ID" value="NZ_KE150480.1"/>
</dbReference>
<accession>S3CKP9</accession>
<name>S3CKP9_9BURK</name>
<evidence type="ECO:0000313" key="2">
    <source>
        <dbReference type="EMBL" id="EPE01100.1"/>
    </source>
</evidence>
<dbReference type="AlphaFoldDB" id="S3CKP9"/>
<dbReference type="Proteomes" id="UP000014400">
    <property type="component" value="Unassembled WGS sequence"/>
</dbReference>
<evidence type="ECO:0008006" key="4">
    <source>
        <dbReference type="Google" id="ProtNLM"/>
    </source>
</evidence>
<sequence>MDPRSKHNSAMHQFLTSGRGAVAVEFAFVLPIILLIIWAFWQMSESYRLQWTLNRQTASLADMLINQPEQLNFGGGTESVTLPLEQQFPVLIASANEMLKNAISKDAAGIRTGLTVEYATGKITNDGVPVIYTFANGARCGGIPGTLPLVSLLGDGGGALTPPSRSSNAGIRVLRVQSCMQRKEAPAYLTLVAPKEFQSRYTTLRKED</sequence>
<dbReference type="eggNOG" id="ENOG5031N82">
    <property type="taxonomic scope" value="Bacteria"/>
</dbReference>
<dbReference type="PATRIC" id="fig|1203554.3.peg.392"/>
<organism evidence="2 3">
    <name type="scientific">Sutterella wadsworthensis HGA0223</name>
    <dbReference type="NCBI Taxonomy" id="1203554"/>
    <lineage>
        <taxon>Bacteria</taxon>
        <taxon>Pseudomonadati</taxon>
        <taxon>Pseudomonadota</taxon>
        <taxon>Betaproteobacteria</taxon>
        <taxon>Burkholderiales</taxon>
        <taxon>Sutterellaceae</taxon>
        <taxon>Sutterella</taxon>
    </lineage>
</organism>
<evidence type="ECO:0000256" key="1">
    <source>
        <dbReference type="SAM" id="Phobius"/>
    </source>
</evidence>
<proteinExistence type="predicted"/>
<reference evidence="2 3" key="1">
    <citation type="submission" date="2013-04" db="EMBL/GenBank/DDBJ databases">
        <title>The Genome Sequence of Sutterella wadsworthensis HGA0223.</title>
        <authorList>
            <consortium name="The Broad Institute Genomics Platform"/>
            <person name="Earl A."/>
            <person name="Ward D."/>
            <person name="Feldgarden M."/>
            <person name="Gevers D."/>
            <person name="Schmidt T.M."/>
            <person name="Dover J."/>
            <person name="Dai D."/>
            <person name="Walker B."/>
            <person name="Young S."/>
            <person name="Zeng Q."/>
            <person name="Gargeya S."/>
            <person name="Fitzgerald M."/>
            <person name="Haas B."/>
            <person name="Abouelleil A."/>
            <person name="Allen A.W."/>
            <person name="Alvarado L."/>
            <person name="Arachchi H.M."/>
            <person name="Berlin A.M."/>
            <person name="Chapman S.B."/>
            <person name="Gainer-Dewar J."/>
            <person name="Goldberg J."/>
            <person name="Griggs A."/>
            <person name="Gujja S."/>
            <person name="Hansen M."/>
            <person name="Howarth C."/>
            <person name="Imamovic A."/>
            <person name="Ireland A."/>
            <person name="Larimer J."/>
            <person name="McCowan C."/>
            <person name="Murphy C."/>
            <person name="Pearson M."/>
            <person name="Poon T.W."/>
            <person name="Priest M."/>
            <person name="Roberts A."/>
            <person name="Saif S."/>
            <person name="Shea T."/>
            <person name="Sisk P."/>
            <person name="Sykes S."/>
            <person name="Wortman J."/>
            <person name="Nusbaum C."/>
            <person name="Birren B."/>
        </authorList>
    </citation>
    <scope>NUCLEOTIDE SEQUENCE [LARGE SCALE GENOMIC DNA]</scope>
    <source>
        <strain evidence="2 3">HGA0223</strain>
    </source>
</reference>
<evidence type="ECO:0000313" key="3">
    <source>
        <dbReference type="Proteomes" id="UP000014400"/>
    </source>
</evidence>
<dbReference type="HOGENOM" id="CLU_1377504_0_0_4"/>
<dbReference type="STRING" id="1203554.HMPREF1476_00410"/>
<keyword evidence="1" id="KW-1133">Transmembrane helix</keyword>
<keyword evidence="3" id="KW-1185">Reference proteome</keyword>
<protein>
    <recommendedName>
        <fullName evidence="4">TadE-like protein</fullName>
    </recommendedName>
</protein>
<keyword evidence="1" id="KW-0812">Transmembrane</keyword>
<comment type="caution">
    <text evidence="2">The sequence shown here is derived from an EMBL/GenBank/DDBJ whole genome shotgun (WGS) entry which is preliminary data.</text>
</comment>
<feature type="transmembrane region" description="Helical" evidence="1">
    <location>
        <begin position="20"/>
        <end position="41"/>
    </location>
</feature>
<gene>
    <name evidence="2" type="ORF">HMPREF1476_00410</name>
</gene>